<dbReference type="AlphaFoldDB" id="A0A6G1HQ71"/>
<accession>A0A6G1HQ71</accession>
<organism evidence="1 2">
    <name type="scientific">Trichodelitschia bisporula</name>
    <dbReference type="NCBI Taxonomy" id="703511"/>
    <lineage>
        <taxon>Eukaryota</taxon>
        <taxon>Fungi</taxon>
        <taxon>Dikarya</taxon>
        <taxon>Ascomycota</taxon>
        <taxon>Pezizomycotina</taxon>
        <taxon>Dothideomycetes</taxon>
        <taxon>Dothideomycetes incertae sedis</taxon>
        <taxon>Phaeotrichales</taxon>
        <taxon>Phaeotrichaceae</taxon>
        <taxon>Trichodelitschia</taxon>
    </lineage>
</organism>
<dbReference type="Proteomes" id="UP000799640">
    <property type="component" value="Unassembled WGS sequence"/>
</dbReference>
<sequence length="145" mass="16326">MSIALILAGYAYFCLMNKFLTLAWTRCLTGPGHPRLMYVCLQGPVCLTGTEADLWGFPRPARNMGDLENSDQMPLSSSRGLVGSVEVERRAVRIRWPSFIRNLLNSVVIEHEELGYTGCGNNPRLWLLHARDRSHCAQKCSQKCN</sequence>
<reference evidence="1" key="1">
    <citation type="journal article" date="2020" name="Stud. Mycol.">
        <title>101 Dothideomycetes genomes: a test case for predicting lifestyles and emergence of pathogens.</title>
        <authorList>
            <person name="Haridas S."/>
            <person name="Albert R."/>
            <person name="Binder M."/>
            <person name="Bloem J."/>
            <person name="Labutti K."/>
            <person name="Salamov A."/>
            <person name="Andreopoulos B."/>
            <person name="Baker S."/>
            <person name="Barry K."/>
            <person name="Bills G."/>
            <person name="Bluhm B."/>
            <person name="Cannon C."/>
            <person name="Castanera R."/>
            <person name="Culley D."/>
            <person name="Daum C."/>
            <person name="Ezra D."/>
            <person name="Gonzalez J."/>
            <person name="Henrissat B."/>
            <person name="Kuo A."/>
            <person name="Liang C."/>
            <person name="Lipzen A."/>
            <person name="Lutzoni F."/>
            <person name="Magnuson J."/>
            <person name="Mondo S."/>
            <person name="Nolan M."/>
            <person name="Ohm R."/>
            <person name="Pangilinan J."/>
            <person name="Park H.-J."/>
            <person name="Ramirez L."/>
            <person name="Alfaro M."/>
            <person name="Sun H."/>
            <person name="Tritt A."/>
            <person name="Yoshinaga Y."/>
            <person name="Zwiers L.-H."/>
            <person name="Turgeon B."/>
            <person name="Goodwin S."/>
            <person name="Spatafora J."/>
            <person name="Crous P."/>
            <person name="Grigoriev I."/>
        </authorList>
    </citation>
    <scope>NUCLEOTIDE SEQUENCE</scope>
    <source>
        <strain evidence="1">CBS 262.69</strain>
    </source>
</reference>
<evidence type="ECO:0000313" key="2">
    <source>
        <dbReference type="Proteomes" id="UP000799640"/>
    </source>
</evidence>
<keyword evidence="2" id="KW-1185">Reference proteome</keyword>
<dbReference type="EMBL" id="ML996701">
    <property type="protein sequence ID" value="KAF2398016.1"/>
    <property type="molecule type" value="Genomic_DNA"/>
</dbReference>
<name>A0A6G1HQ71_9PEZI</name>
<gene>
    <name evidence="1" type="ORF">EJ06DRAFT_119745</name>
</gene>
<protein>
    <submittedName>
        <fullName evidence="1">Uncharacterized protein</fullName>
    </submittedName>
</protein>
<evidence type="ECO:0000313" key="1">
    <source>
        <dbReference type="EMBL" id="KAF2398016.1"/>
    </source>
</evidence>
<proteinExistence type="predicted"/>